<dbReference type="AlphaFoldDB" id="A0A947GHY8"/>
<keyword evidence="2" id="KW-0479">Metal-binding</keyword>
<dbReference type="SUPFAM" id="SSF51197">
    <property type="entry name" value="Clavaminate synthase-like"/>
    <property type="match status" value="1"/>
</dbReference>
<dbReference type="InterPro" id="IPR003347">
    <property type="entry name" value="JmjC_dom"/>
</dbReference>
<evidence type="ECO:0000256" key="2">
    <source>
        <dbReference type="ARBA" id="ARBA00022723"/>
    </source>
</evidence>
<evidence type="ECO:0000259" key="4">
    <source>
        <dbReference type="PROSITE" id="PS51184"/>
    </source>
</evidence>
<dbReference type="PANTHER" id="PTHR13096">
    <property type="entry name" value="MINA53 MYC INDUCED NUCLEAR ANTIGEN"/>
    <property type="match status" value="1"/>
</dbReference>
<dbReference type="Gene3D" id="2.60.120.650">
    <property type="entry name" value="Cupin"/>
    <property type="match status" value="1"/>
</dbReference>
<dbReference type="PROSITE" id="PS51184">
    <property type="entry name" value="JMJC"/>
    <property type="match status" value="1"/>
</dbReference>
<sequence length="430" mass="49260">MQSTLTSILRPYSLEKFLSENWAQQGIIIPGECSDKFQHLFSWKHLNHLLNFHQLEPRFVLNGKVLPTCDPKHWITQCQTGASLVLSHVDNRIPELTDLVWAIQQEMGHSAVHANIYCSWPSQQGFHKHFDAHEVLVMQIEGQKEWFVFEDTHKYPFREENSDNYTPPNGEPYIHHVLNPGDLLYIPRGHWHCAIAREQPSLHVTLGIRCFTGRDALTWLFKKLQAELQSDEGLRQNLPLMPHGQTHLLEAHVQQIFDDLSIAWEREKTELAHDFATSQLMTMTLVPEISLPSQAGFNIFEQELDTRLRQRKYQPIQVESLDEGTYLIVTPQKTMKFKDLPPSVIDTLIKNVFSQESFTIRDVAQQLSDCDLETMVLPLLAGLVKEGILIEDTPSTAAPVKTEIEVAVDLAENNEAVLDRDIDVELLARA</sequence>
<reference evidence="5" key="1">
    <citation type="submission" date="2020-11" db="EMBL/GenBank/DDBJ databases">
        <authorList>
            <person name="Konstantinou D."/>
            <person name="Gkelis S."/>
            <person name="Popin R."/>
            <person name="Fewer D."/>
            <person name="Sivonen K."/>
        </authorList>
    </citation>
    <scope>NUCLEOTIDE SEQUENCE</scope>
    <source>
        <strain evidence="5">TAU-MAC 1115</strain>
    </source>
</reference>
<keyword evidence="6" id="KW-1185">Reference proteome</keyword>
<evidence type="ECO:0000256" key="3">
    <source>
        <dbReference type="ARBA" id="ARBA00023004"/>
    </source>
</evidence>
<reference evidence="5" key="2">
    <citation type="journal article" date="2021" name="Mar. Drugs">
        <title>Genome Reduction and Secondary Metabolism of the Marine Sponge-Associated Cyanobacterium Leptothoe.</title>
        <authorList>
            <person name="Konstantinou D."/>
            <person name="Popin R.V."/>
            <person name="Fewer D.P."/>
            <person name="Sivonen K."/>
            <person name="Gkelis S."/>
        </authorList>
    </citation>
    <scope>NUCLEOTIDE SEQUENCE</scope>
    <source>
        <strain evidence="5">TAU-MAC 1115</strain>
    </source>
</reference>
<dbReference type="PANTHER" id="PTHR13096:SF8">
    <property type="entry name" value="RIBOSOMAL OXYGENASE 1"/>
    <property type="match status" value="1"/>
</dbReference>
<evidence type="ECO:0000313" key="5">
    <source>
        <dbReference type="EMBL" id="MBT9314457.1"/>
    </source>
</evidence>
<dbReference type="InterPro" id="IPR039994">
    <property type="entry name" value="NO66-like"/>
</dbReference>
<organism evidence="5 6">
    <name type="scientific">Leptothoe spongobia TAU-MAC 1115</name>
    <dbReference type="NCBI Taxonomy" id="1967444"/>
    <lineage>
        <taxon>Bacteria</taxon>
        <taxon>Bacillati</taxon>
        <taxon>Cyanobacteriota</taxon>
        <taxon>Cyanophyceae</taxon>
        <taxon>Nodosilineales</taxon>
        <taxon>Cymatolegaceae</taxon>
        <taxon>Leptothoe</taxon>
        <taxon>Leptothoe spongobia</taxon>
    </lineage>
</organism>
<dbReference type="Proteomes" id="UP000717364">
    <property type="component" value="Unassembled WGS sequence"/>
</dbReference>
<evidence type="ECO:0000256" key="1">
    <source>
        <dbReference type="ARBA" id="ARBA00001954"/>
    </source>
</evidence>
<dbReference type="GO" id="GO:0032453">
    <property type="term" value="F:histone H3K4 demethylase activity"/>
    <property type="evidence" value="ECO:0007669"/>
    <property type="project" value="TreeGrafter"/>
</dbReference>
<dbReference type="GO" id="GO:0051864">
    <property type="term" value="F:histone H3K36 demethylase activity"/>
    <property type="evidence" value="ECO:0007669"/>
    <property type="project" value="TreeGrafter"/>
</dbReference>
<comment type="cofactor">
    <cofactor evidence="1">
        <name>Fe(2+)</name>
        <dbReference type="ChEBI" id="CHEBI:29033"/>
    </cofactor>
</comment>
<protein>
    <submittedName>
        <fullName evidence="5">Cupin</fullName>
    </submittedName>
</protein>
<dbReference type="EMBL" id="JADOES010000004">
    <property type="protein sequence ID" value="MBT9314457.1"/>
    <property type="molecule type" value="Genomic_DNA"/>
</dbReference>
<gene>
    <name evidence="5" type="ORF">IXB50_03360</name>
</gene>
<accession>A0A947GHY8</accession>
<proteinExistence type="predicted"/>
<dbReference type="Pfam" id="PF08007">
    <property type="entry name" value="JmjC_2"/>
    <property type="match status" value="1"/>
</dbReference>
<dbReference type="GO" id="GO:0046872">
    <property type="term" value="F:metal ion binding"/>
    <property type="evidence" value="ECO:0007669"/>
    <property type="project" value="UniProtKB-KW"/>
</dbReference>
<comment type="caution">
    <text evidence="5">The sequence shown here is derived from an EMBL/GenBank/DDBJ whole genome shotgun (WGS) entry which is preliminary data.</text>
</comment>
<feature type="domain" description="JmjC" evidence="4">
    <location>
        <begin position="82"/>
        <end position="225"/>
    </location>
</feature>
<name>A0A947GHY8_9CYAN</name>
<keyword evidence="3" id="KW-0408">Iron</keyword>
<evidence type="ECO:0000313" key="6">
    <source>
        <dbReference type="Proteomes" id="UP000717364"/>
    </source>
</evidence>